<reference evidence="2 3" key="1">
    <citation type="journal article" date="2015" name="ISME J.">
        <title>Draft Genome Sequence of Streptomyces incarnatus NRRL8089, which Produces the Nucleoside Antibiotic Sinefungin.</title>
        <authorList>
            <person name="Oshima K."/>
            <person name="Hattori M."/>
            <person name="Shimizu H."/>
            <person name="Fukuda K."/>
            <person name="Nemoto M."/>
            <person name="Inagaki K."/>
            <person name="Tamura T."/>
        </authorList>
    </citation>
    <scope>NUCLEOTIDE SEQUENCE [LARGE SCALE GENOMIC DNA]</scope>
    <source>
        <strain evidence="2 3">NRRL 8089</strain>
    </source>
</reference>
<protein>
    <recommendedName>
        <fullName evidence="4">Integral membrane protein</fullName>
    </recommendedName>
</protein>
<feature type="transmembrane region" description="Helical" evidence="1">
    <location>
        <begin position="53"/>
        <end position="73"/>
    </location>
</feature>
<dbReference type="Proteomes" id="UP000035366">
    <property type="component" value="Chromosome"/>
</dbReference>
<keyword evidence="1" id="KW-0472">Membrane</keyword>
<evidence type="ECO:0000256" key="1">
    <source>
        <dbReference type="SAM" id="Phobius"/>
    </source>
</evidence>
<keyword evidence="1" id="KW-1133">Transmembrane helix</keyword>
<keyword evidence="3" id="KW-1185">Reference proteome</keyword>
<evidence type="ECO:0008006" key="4">
    <source>
        <dbReference type="Google" id="ProtNLM"/>
    </source>
</evidence>
<feature type="transmembrane region" description="Helical" evidence="1">
    <location>
        <begin position="85"/>
        <end position="109"/>
    </location>
</feature>
<keyword evidence="1" id="KW-0812">Transmembrane</keyword>
<accession>A0ABM5THA4</accession>
<organism evidence="2 3">
    <name type="scientific">Streptomyces incarnatus</name>
    <dbReference type="NCBI Taxonomy" id="665007"/>
    <lineage>
        <taxon>Bacteria</taxon>
        <taxon>Bacillati</taxon>
        <taxon>Actinomycetota</taxon>
        <taxon>Actinomycetes</taxon>
        <taxon>Kitasatosporales</taxon>
        <taxon>Streptomycetaceae</taxon>
        <taxon>Streptomyces</taxon>
    </lineage>
</organism>
<proteinExistence type="predicted"/>
<evidence type="ECO:0000313" key="3">
    <source>
        <dbReference type="Proteomes" id="UP000035366"/>
    </source>
</evidence>
<evidence type="ECO:0000313" key="2">
    <source>
        <dbReference type="EMBL" id="AKJ10355.1"/>
    </source>
</evidence>
<sequence length="136" mass="15244">MGIFLLIFWGGSACFSVWRAQRLWKDPDYYQRVVSQGVFRFKKDVSRGLVRGWAPFSAGVVALLVAMLMFVAAGVGQHQEGPSPAVVAAALLIVVFLVGVVLQLTVAWFNRPRWCVPAYLRQETAAWAQRHPRKAR</sequence>
<dbReference type="RefSeq" id="WP_208898435.1">
    <property type="nucleotide sequence ID" value="NZ_CP011497.1"/>
</dbReference>
<dbReference type="EMBL" id="CP011497">
    <property type="protein sequence ID" value="AKJ10355.1"/>
    <property type="molecule type" value="Genomic_DNA"/>
</dbReference>
<gene>
    <name evidence="2" type="ORF">ABB07_10085</name>
</gene>
<name>A0ABM5THA4_9ACTN</name>